<reference evidence="10 11" key="1">
    <citation type="submission" date="2020-10" db="EMBL/GenBank/DDBJ databases">
        <title>Wide distribution of Phycisphaera-like planctomycetes from WD2101 soil group in peatlands and genome analysis of the first cultivated representative.</title>
        <authorList>
            <person name="Dedysh S.N."/>
            <person name="Beletsky A.V."/>
            <person name="Ivanova A."/>
            <person name="Kulichevskaya I.S."/>
            <person name="Suzina N.E."/>
            <person name="Philippov D.A."/>
            <person name="Rakitin A.L."/>
            <person name="Mardanov A.V."/>
            <person name="Ravin N.V."/>
        </authorList>
    </citation>
    <scope>NUCLEOTIDE SEQUENCE [LARGE SCALE GENOMIC DNA]</scope>
    <source>
        <strain evidence="10 11">M1803</strain>
    </source>
</reference>
<dbReference type="FunFam" id="3.30.70.1430:FF:000001">
    <property type="entry name" value="Efflux pump membrane transporter"/>
    <property type="match status" value="1"/>
</dbReference>
<feature type="transmembrane region" description="Helical" evidence="9">
    <location>
        <begin position="972"/>
        <end position="993"/>
    </location>
</feature>
<feature type="transmembrane region" description="Helical" evidence="9">
    <location>
        <begin position="534"/>
        <end position="553"/>
    </location>
</feature>
<dbReference type="Gene3D" id="3.30.70.1440">
    <property type="entry name" value="Multidrug efflux transporter AcrB pore domain"/>
    <property type="match status" value="1"/>
</dbReference>
<evidence type="ECO:0000256" key="4">
    <source>
        <dbReference type="ARBA" id="ARBA00022475"/>
    </source>
</evidence>
<dbReference type="GO" id="GO:0015562">
    <property type="term" value="F:efflux transmembrane transporter activity"/>
    <property type="evidence" value="ECO:0007669"/>
    <property type="project" value="InterPro"/>
</dbReference>
<dbReference type="NCBIfam" id="NF000282">
    <property type="entry name" value="RND_permease_1"/>
    <property type="match status" value="1"/>
</dbReference>
<dbReference type="GO" id="GO:0042910">
    <property type="term" value="F:xenobiotic transmembrane transporter activity"/>
    <property type="evidence" value="ECO:0007669"/>
    <property type="project" value="TreeGrafter"/>
</dbReference>
<feature type="transmembrane region" description="Helical" evidence="9">
    <location>
        <begin position="872"/>
        <end position="891"/>
    </location>
</feature>
<protein>
    <submittedName>
        <fullName evidence="10">Multidrug efflux RND transporter permease subunit</fullName>
    </submittedName>
</protein>
<dbReference type="PANTHER" id="PTHR32063">
    <property type="match status" value="1"/>
</dbReference>
<feature type="transmembrane region" description="Helical" evidence="9">
    <location>
        <begin position="924"/>
        <end position="951"/>
    </location>
</feature>
<dbReference type="NCBIfam" id="TIGR00915">
    <property type="entry name" value="2A0602"/>
    <property type="match status" value="1"/>
</dbReference>
<evidence type="ECO:0000256" key="7">
    <source>
        <dbReference type="ARBA" id="ARBA00022989"/>
    </source>
</evidence>
<name>A0A7M2WUU3_9BACT</name>
<dbReference type="PRINTS" id="PR00702">
    <property type="entry name" value="ACRIFLAVINRP"/>
</dbReference>
<gene>
    <name evidence="10" type="ORF">IPV69_23635</name>
</gene>
<feature type="transmembrane region" description="Helical" evidence="9">
    <location>
        <begin position="12"/>
        <end position="34"/>
    </location>
</feature>
<dbReference type="RefSeq" id="WP_206292194.1">
    <property type="nucleotide sequence ID" value="NZ_CP063458.1"/>
</dbReference>
<dbReference type="Gene3D" id="1.20.1640.10">
    <property type="entry name" value="Multidrug efflux transporter AcrB transmembrane domain"/>
    <property type="match status" value="2"/>
</dbReference>
<keyword evidence="3" id="KW-0813">Transport</keyword>
<dbReference type="InterPro" id="IPR027463">
    <property type="entry name" value="AcrB_DN_DC_subdom"/>
</dbReference>
<sequence>MISKFFVDRPVFASVLSIIIVLGGLVCMLTLPIAQFPEIAPPTIQITATYPGASAETVAQSLAQPIEQELPGAKGLLYTQSQCGNDGRLTTTVTFATGTDQDIAAVEVQNRVSRAQPRLPQEAVRQGIVVSKTSNSLLVVVSLKSDDPRYDELYLSNYATLNIADALKRVQGAGDVTVYGGKDYAMRIWLNPDRLSSTGLTVSDVSKAIQEQNGLYAAGRIGQRPSAGGTELTVPVITRGRLAEPNQFEDIVLRANPDGTMLRIKDVGRVQLGSQSYDLFGRLNGKPSTLILVYLQAGANALQTVEGVKATMNDLSSAFPKGVGYEVPYDTTKFVEVSIESVVHTLLEAVVLVLLVVFIFLQSWRATLIPLLAVPVAIVGTFIGMAALGFSINSLTLFGMVLAIGIVVDDAIVVVENVERVMHEKNLPVREATIEAMNEVTGPVIAIVLVLSAVFLPVAFLGGLTGVMYKQFAVTIAVSVAISGLVALTLSPAMCRLLLKPSHGKKFIAFRWFNTGFDKLTAGYRGAVRQTIRFGVISIAIFGVLMFSTWGLFKKVPGAFIPEEDQGYYIAAIKLRDGASVDQTDGAVSKVEQFVAKQKGVAYTIALGGLDLLANANSTDAATMFVTLDPWDKRESKDVQVDSLIRQSFGRFMMEPNQLVLPFNAPAVQGLGTRAGFEMQLQARAGGDVRDLAANRDLFIKELNQRPEIAKGSLNSPLSVRLPQLYIDPDVEKAKAAGVEQSELFATLQAYLGELYVNDFNKQGRVYRVNIQAEPEFRQGPENISKLYVRNNKGERVPVSELVTWRWQAGPNVVSRFNGFTSTQITGAPAPGYSTGQAVKAIEETAAKILPAGYGYEYSGATYQEVKAGSQAPLVIGFGLVVVFLVLAAQYEKWSIPLAVMLAVPIGLFGALLAVWLLGMNNDIYFQIGLLTLIGLAAKNAILIVEFCIVLRKEGKPIVEAAIEAARIRFRPILMTSLAFILGVVPLAIATGAGAAGRRSIGTGVLGGMLAATFLAIFFVPLFYVIIQTLSEKLSRKTAPAEKPPHTDPPVAVVAP</sequence>
<keyword evidence="5" id="KW-0997">Cell inner membrane</keyword>
<dbReference type="SUPFAM" id="SSF82714">
    <property type="entry name" value="Multidrug efflux transporter AcrB TolC docking domain, DN and DC subdomains"/>
    <property type="match status" value="2"/>
</dbReference>
<dbReference type="InterPro" id="IPR004764">
    <property type="entry name" value="MdtF-like"/>
</dbReference>
<organism evidence="10 11">
    <name type="scientific">Humisphaera borealis</name>
    <dbReference type="NCBI Taxonomy" id="2807512"/>
    <lineage>
        <taxon>Bacteria</taxon>
        <taxon>Pseudomonadati</taxon>
        <taxon>Planctomycetota</taxon>
        <taxon>Phycisphaerae</taxon>
        <taxon>Tepidisphaerales</taxon>
        <taxon>Tepidisphaeraceae</taxon>
        <taxon>Humisphaera</taxon>
    </lineage>
</organism>
<keyword evidence="4" id="KW-1003">Cell membrane</keyword>
<dbReference type="AlphaFoldDB" id="A0A7M2WUU3"/>
<dbReference type="Gene3D" id="3.30.2090.10">
    <property type="entry name" value="Multidrug efflux transporter AcrB TolC docking domain, DN and DC subdomains"/>
    <property type="match status" value="2"/>
</dbReference>
<evidence type="ECO:0000256" key="9">
    <source>
        <dbReference type="SAM" id="Phobius"/>
    </source>
</evidence>
<dbReference type="SUPFAM" id="SSF82866">
    <property type="entry name" value="Multidrug efflux transporter AcrB transmembrane domain"/>
    <property type="match status" value="2"/>
</dbReference>
<proteinExistence type="inferred from homology"/>
<dbReference type="Gene3D" id="3.30.70.1320">
    <property type="entry name" value="Multidrug efflux transporter AcrB pore domain like"/>
    <property type="match status" value="1"/>
</dbReference>
<evidence type="ECO:0000256" key="5">
    <source>
        <dbReference type="ARBA" id="ARBA00022519"/>
    </source>
</evidence>
<evidence type="ECO:0000256" key="8">
    <source>
        <dbReference type="ARBA" id="ARBA00023136"/>
    </source>
</evidence>
<evidence type="ECO:0000313" key="11">
    <source>
        <dbReference type="Proteomes" id="UP000593765"/>
    </source>
</evidence>
<keyword evidence="11" id="KW-1185">Reference proteome</keyword>
<evidence type="ECO:0000256" key="1">
    <source>
        <dbReference type="ARBA" id="ARBA00004429"/>
    </source>
</evidence>
<keyword evidence="8 9" id="KW-0472">Membrane</keyword>
<feature type="transmembrane region" description="Helical" evidence="9">
    <location>
        <begin position="1005"/>
        <end position="1027"/>
    </location>
</feature>
<evidence type="ECO:0000256" key="6">
    <source>
        <dbReference type="ARBA" id="ARBA00022692"/>
    </source>
</evidence>
<dbReference type="Proteomes" id="UP000593765">
    <property type="component" value="Chromosome"/>
</dbReference>
<evidence type="ECO:0000313" key="10">
    <source>
        <dbReference type="EMBL" id="QOV89173.1"/>
    </source>
</evidence>
<feature type="transmembrane region" description="Helical" evidence="9">
    <location>
        <begin position="898"/>
        <end position="918"/>
    </location>
</feature>
<dbReference type="GO" id="GO:0005886">
    <property type="term" value="C:plasma membrane"/>
    <property type="evidence" value="ECO:0007669"/>
    <property type="project" value="UniProtKB-SubCell"/>
</dbReference>
<dbReference type="GO" id="GO:0009636">
    <property type="term" value="P:response to toxic substance"/>
    <property type="evidence" value="ECO:0007669"/>
    <property type="project" value="UniProtKB-ARBA"/>
</dbReference>
<accession>A0A7M2WUU3</accession>
<feature type="transmembrane region" description="Helical" evidence="9">
    <location>
        <begin position="342"/>
        <end position="361"/>
    </location>
</feature>
<feature type="transmembrane region" description="Helical" evidence="9">
    <location>
        <begin position="436"/>
        <end position="460"/>
    </location>
</feature>
<dbReference type="PANTHER" id="PTHR32063:SF13">
    <property type="entry name" value="MULTIDRUG EFFLUX PUMP SUBUNIT ACRB-RELATED"/>
    <property type="match status" value="1"/>
</dbReference>
<dbReference type="EMBL" id="CP063458">
    <property type="protein sequence ID" value="QOV89173.1"/>
    <property type="molecule type" value="Genomic_DNA"/>
</dbReference>
<feature type="transmembrane region" description="Helical" evidence="9">
    <location>
        <begin position="472"/>
        <end position="499"/>
    </location>
</feature>
<dbReference type="KEGG" id="hbs:IPV69_23635"/>
<keyword evidence="6 9" id="KW-0812">Transmembrane</keyword>
<evidence type="ECO:0000256" key="3">
    <source>
        <dbReference type="ARBA" id="ARBA00022448"/>
    </source>
</evidence>
<comment type="subcellular location">
    <subcellularLocation>
        <location evidence="1">Cell inner membrane</location>
        <topology evidence="1">Multi-pass membrane protein</topology>
    </subcellularLocation>
</comment>
<dbReference type="Pfam" id="PF00873">
    <property type="entry name" value="ACR_tran"/>
    <property type="match status" value="1"/>
</dbReference>
<comment type="similarity">
    <text evidence="2">Belongs to the resistance-nodulation-cell division (RND) (TC 2.A.6) family.</text>
</comment>
<dbReference type="Gene3D" id="3.30.70.1430">
    <property type="entry name" value="Multidrug efflux transporter AcrB pore domain"/>
    <property type="match status" value="2"/>
</dbReference>
<feature type="transmembrane region" description="Helical" evidence="9">
    <location>
        <begin position="368"/>
        <end position="390"/>
    </location>
</feature>
<dbReference type="InterPro" id="IPR001036">
    <property type="entry name" value="Acrflvin-R"/>
</dbReference>
<keyword evidence="7 9" id="KW-1133">Transmembrane helix</keyword>
<dbReference type="SUPFAM" id="SSF82693">
    <property type="entry name" value="Multidrug efflux transporter AcrB pore domain, PN1, PN2, PC1 and PC2 subdomains"/>
    <property type="match status" value="4"/>
</dbReference>
<evidence type="ECO:0000256" key="2">
    <source>
        <dbReference type="ARBA" id="ARBA00010942"/>
    </source>
</evidence>
<dbReference type="FunFam" id="1.20.1640.10:FF:000001">
    <property type="entry name" value="Efflux pump membrane transporter"/>
    <property type="match status" value="1"/>
</dbReference>
<feature type="transmembrane region" description="Helical" evidence="9">
    <location>
        <begin position="396"/>
        <end position="415"/>
    </location>
</feature>